<comment type="caution">
    <text evidence="6">The sequence shown here is derived from an EMBL/GenBank/DDBJ whole genome shotgun (WGS) entry which is preliminary data.</text>
</comment>
<keyword evidence="3" id="KW-0408">Iron</keyword>
<name>A0A1V2ZXS7_9GAMM</name>
<dbReference type="InterPro" id="IPR017941">
    <property type="entry name" value="Rieske_2Fe-2S"/>
</dbReference>
<dbReference type="Gene3D" id="2.102.10.10">
    <property type="entry name" value="Rieske [2Fe-2S] iron-sulphur domain"/>
    <property type="match status" value="1"/>
</dbReference>
<keyword evidence="7" id="KW-1185">Reference proteome</keyword>
<keyword evidence="2" id="KW-0479">Metal-binding</keyword>
<dbReference type="PANTHER" id="PTHR21496">
    <property type="entry name" value="FERREDOXIN-RELATED"/>
    <property type="match status" value="1"/>
</dbReference>
<dbReference type="RefSeq" id="WP_077244370.1">
    <property type="nucleotide sequence ID" value="NZ_MUZR01000029.1"/>
</dbReference>
<sequence>MTEWIDVGPEGSIEPGDHRLLEAGDTEVAVFNVDGRYFALENLCSHEEFPIAGGTIDDDCITCPLHDAEFDLHTGEALTPPAEDPIPTFPVRVQDGVIQVADRPNPADG</sequence>
<protein>
    <submittedName>
        <fullName evidence="6">Ferredoxin</fullName>
    </submittedName>
</protein>
<dbReference type="GO" id="GO:0051537">
    <property type="term" value="F:2 iron, 2 sulfur cluster binding"/>
    <property type="evidence" value="ECO:0007669"/>
    <property type="project" value="UniProtKB-KW"/>
</dbReference>
<gene>
    <name evidence="6" type="ORF">B1A74_08475</name>
</gene>
<evidence type="ECO:0000256" key="3">
    <source>
        <dbReference type="ARBA" id="ARBA00023004"/>
    </source>
</evidence>
<keyword evidence="1" id="KW-0001">2Fe-2S</keyword>
<dbReference type="GO" id="GO:0046872">
    <property type="term" value="F:metal ion binding"/>
    <property type="evidence" value="ECO:0007669"/>
    <property type="project" value="UniProtKB-KW"/>
</dbReference>
<reference evidence="6 7" key="1">
    <citation type="submission" date="2017-02" db="EMBL/GenBank/DDBJ databases">
        <title>Genomic diversity within the haloalkaliphilic genus Thioalkalivibrio.</title>
        <authorList>
            <person name="Ahn A.-C."/>
            <person name="Meier-Kolthoff J."/>
            <person name="Overmars L."/>
            <person name="Richter M."/>
            <person name="Woyke T."/>
            <person name="Sorokin D.Y."/>
            <person name="Muyzer G."/>
        </authorList>
    </citation>
    <scope>NUCLEOTIDE SEQUENCE [LARGE SCALE GENOMIC DNA]</scope>
    <source>
        <strain evidence="6 7">HL17</strain>
    </source>
</reference>
<evidence type="ECO:0000313" key="6">
    <source>
        <dbReference type="EMBL" id="OOC09920.1"/>
    </source>
</evidence>
<evidence type="ECO:0000313" key="7">
    <source>
        <dbReference type="Proteomes" id="UP000189177"/>
    </source>
</evidence>
<dbReference type="Proteomes" id="UP000189177">
    <property type="component" value="Unassembled WGS sequence"/>
</dbReference>
<dbReference type="Pfam" id="PF00355">
    <property type="entry name" value="Rieske"/>
    <property type="match status" value="1"/>
</dbReference>
<dbReference type="STRING" id="252474.B1A74_08475"/>
<accession>A0A1V2ZXS7</accession>
<evidence type="ECO:0000259" key="5">
    <source>
        <dbReference type="PROSITE" id="PS51296"/>
    </source>
</evidence>
<dbReference type="PANTHER" id="PTHR21496:SF23">
    <property type="entry name" value="3-PHENYLPROPIONATE_CINNAMIC ACID DIOXYGENASE FERREDOXIN SUBUNIT"/>
    <property type="match status" value="1"/>
</dbReference>
<dbReference type="CDD" id="cd03528">
    <property type="entry name" value="Rieske_RO_ferredoxin"/>
    <property type="match status" value="1"/>
</dbReference>
<evidence type="ECO:0000256" key="4">
    <source>
        <dbReference type="ARBA" id="ARBA00023014"/>
    </source>
</evidence>
<evidence type="ECO:0000256" key="1">
    <source>
        <dbReference type="ARBA" id="ARBA00022714"/>
    </source>
</evidence>
<feature type="domain" description="Rieske" evidence="5">
    <location>
        <begin position="5"/>
        <end position="100"/>
    </location>
</feature>
<dbReference type="PROSITE" id="PS51296">
    <property type="entry name" value="RIESKE"/>
    <property type="match status" value="1"/>
</dbReference>
<proteinExistence type="predicted"/>
<dbReference type="EMBL" id="MUZR01000029">
    <property type="protein sequence ID" value="OOC09920.1"/>
    <property type="molecule type" value="Genomic_DNA"/>
</dbReference>
<dbReference type="AlphaFoldDB" id="A0A1V2ZXS7"/>
<dbReference type="OrthoDB" id="9800167at2"/>
<evidence type="ECO:0000256" key="2">
    <source>
        <dbReference type="ARBA" id="ARBA00022723"/>
    </source>
</evidence>
<dbReference type="SUPFAM" id="SSF50022">
    <property type="entry name" value="ISP domain"/>
    <property type="match status" value="1"/>
</dbReference>
<keyword evidence="4" id="KW-0411">Iron-sulfur</keyword>
<dbReference type="InterPro" id="IPR036922">
    <property type="entry name" value="Rieske_2Fe-2S_sf"/>
</dbReference>
<organism evidence="6 7">
    <name type="scientific">Thioalkalivibrio halophilus</name>
    <dbReference type="NCBI Taxonomy" id="252474"/>
    <lineage>
        <taxon>Bacteria</taxon>
        <taxon>Pseudomonadati</taxon>
        <taxon>Pseudomonadota</taxon>
        <taxon>Gammaproteobacteria</taxon>
        <taxon>Chromatiales</taxon>
        <taxon>Ectothiorhodospiraceae</taxon>
        <taxon>Thioalkalivibrio</taxon>
    </lineage>
</organism>